<evidence type="ECO:0000313" key="3">
    <source>
        <dbReference type="Proteomes" id="UP000308382"/>
    </source>
</evidence>
<keyword evidence="1" id="KW-0472">Membrane</keyword>
<feature type="transmembrane region" description="Helical" evidence="1">
    <location>
        <begin position="51"/>
        <end position="67"/>
    </location>
</feature>
<feature type="transmembrane region" description="Helical" evidence="1">
    <location>
        <begin position="79"/>
        <end position="98"/>
    </location>
</feature>
<name>A0A5R8M6T6_9FLAO</name>
<keyword evidence="1" id="KW-0812">Transmembrane</keyword>
<sequence>MKDTDHLKEVFGKLDQIHEPIDLEETILTAIEKERTLKAQIAKYRSYGKKSLIVSGILVAILGILFSRPSTRQSMEHTILAYTSIGLVLVVILVQLEAGGSKIFNQLKNNRS</sequence>
<comment type="caution">
    <text evidence="2">The sequence shown here is derived from an EMBL/GenBank/DDBJ whole genome shotgun (WGS) entry which is preliminary data.</text>
</comment>
<protein>
    <submittedName>
        <fullName evidence="2">Uncharacterized protein</fullName>
    </submittedName>
</protein>
<evidence type="ECO:0000313" key="2">
    <source>
        <dbReference type="EMBL" id="TLF45281.1"/>
    </source>
</evidence>
<evidence type="ECO:0000256" key="1">
    <source>
        <dbReference type="SAM" id="Phobius"/>
    </source>
</evidence>
<dbReference type="RefSeq" id="WP_138257866.1">
    <property type="nucleotide sequence ID" value="NZ_VBUK01000003.1"/>
</dbReference>
<organism evidence="2 3">
    <name type="scientific">Maribacter aurantiacus</name>
    <dbReference type="NCBI Taxonomy" id="1882343"/>
    <lineage>
        <taxon>Bacteria</taxon>
        <taxon>Pseudomonadati</taxon>
        <taxon>Bacteroidota</taxon>
        <taxon>Flavobacteriia</taxon>
        <taxon>Flavobacteriales</taxon>
        <taxon>Flavobacteriaceae</taxon>
        <taxon>Maribacter</taxon>
    </lineage>
</organism>
<gene>
    <name evidence="2" type="ORF">FEK29_07810</name>
</gene>
<proteinExistence type="predicted"/>
<keyword evidence="1" id="KW-1133">Transmembrane helix</keyword>
<keyword evidence="3" id="KW-1185">Reference proteome</keyword>
<reference evidence="2 3" key="1">
    <citation type="journal article" date="2017" name="Int. J. Syst. Evol. Microbiol.">
        <title>Maripseudobacter aurantiacus gen. nov., sp. nov., a novel member of the family Flavobacteriaceae isolated from a sedimentation basin.</title>
        <authorList>
            <person name="Chen C."/>
            <person name="Su Y."/>
            <person name="Tao T."/>
            <person name="Fu G."/>
            <person name="Zhang C."/>
            <person name="Sun C."/>
            <person name="Zhang X."/>
            <person name="Wu M."/>
        </authorList>
    </citation>
    <scope>NUCLEOTIDE SEQUENCE [LARGE SCALE GENOMIC DNA]</scope>
    <source>
        <strain evidence="3">CDA4</strain>
    </source>
</reference>
<dbReference type="EMBL" id="VBUK01000003">
    <property type="protein sequence ID" value="TLF45281.1"/>
    <property type="molecule type" value="Genomic_DNA"/>
</dbReference>
<accession>A0A5R8M6T6</accession>
<dbReference type="Proteomes" id="UP000308382">
    <property type="component" value="Unassembled WGS sequence"/>
</dbReference>
<dbReference type="AlphaFoldDB" id="A0A5R8M6T6"/>